<name>A0A5Y3WAV1_SALDZ</name>
<accession>A0A5Y3WAV1</accession>
<dbReference type="EMBL" id="AAIYJF010000059">
    <property type="protein sequence ID" value="ECJ4380962.1"/>
    <property type="molecule type" value="Genomic_DNA"/>
</dbReference>
<protein>
    <submittedName>
        <fullName evidence="2">Uncharacterized protein</fullName>
    </submittedName>
</protein>
<dbReference type="AlphaFoldDB" id="A0A5Y3WAV1"/>
<feature type="region of interest" description="Disordered" evidence="1">
    <location>
        <begin position="84"/>
        <end position="191"/>
    </location>
</feature>
<gene>
    <name evidence="2" type="ORF">DLB95_28125</name>
</gene>
<sequence>MAGGKITGTSTTGNAVHLTDGVQINDVVVHGSSQEGVGIRTEGLVSVSGSRLEGDSLNGADMVVSGVLSHDADSKIDAETVTGQENIHEVNPAPPPVTDGGDEPSGDIPSGNDQFQENRESLLKQAGRLSTSNAQVSHMNQPAQSGFHSAGTPPVPVKEYRPSEQTVDISLCDGGKCRSESLSAGKPAERK</sequence>
<reference evidence="2" key="1">
    <citation type="submission" date="2018-05" db="EMBL/GenBank/DDBJ databases">
        <authorList>
            <person name="Ashton P.M."/>
            <person name="Dallman T."/>
            <person name="Nair S."/>
            <person name="De Pinna E."/>
            <person name="Peters T."/>
            <person name="Grant K."/>
        </authorList>
    </citation>
    <scope>NUCLEOTIDE SEQUENCE [LARGE SCALE GENOMIC DNA]</scope>
    <source>
        <strain evidence="2">474878</strain>
    </source>
</reference>
<evidence type="ECO:0000256" key="1">
    <source>
        <dbReference type="SAM" id="MobiDB-lite"/>
    </source>
</evidence>
<organism evidence="2">
    <name type="scientific">Salmonella diarizonae</name>
    <dbReference type="NCBI Taxonomy" id="59204"/>
    <lineage>
        <taxon>Bacteria</taxon>
        <taxon>Pseudomonadati</taxon>
        <taxon>Pseudomonadota</taxon>
        <taxon>Gammaproteobacteria</taxon>
        <taxon>Enterobacterales</taxon>
        <taxon>Enterobacteriaceae</taxon>
        <taxon>Salmonella</taxon>
    </lineage>
</organism>
<comment type="caution">
    <text evidence="2">The sequence shown here is derived from an EMBL/GenBank/DDBJ whole genome shotgun (WGS) entry which is preliminary data.</text>
</comment>
<feature type="compositionally biased region" description="Polar residues" evidence="1">
    <location>
        <begin position="128"/>
        <end position="147"/>
    </location>
</feature>
<dbReference type="Proteomes" id="UP000839781">
    <property type="component" value="Unassembled WGS sequence"/>
</dbReference>
<proteinExistence type="predicted"/>
<evidence type="ECO:0000313" key="2">
    <source>
        <dbReference type="EMBL" id="ECJ4380962.1"/>
    </source>
</evidence>